<sequence>MTAPIDPNSSLPASSPALAFPSAPLTWWRTLPPETLDLTAQRRLRAVLVAAPPLRLPGWEAAIQANPAAAIGVALTILAEGVARPGSVDRALSAVLLCAALGDPACRDLLVHALNRRARRRADLDALRLARRWRGRGHQGSSSVIAPGR</sequence>
<name>A0ABV2LB01_9HYPH</name>
<accession>A0ABV2LB01</accession>
<gene>
    <name evidence="1" type="ORF">ABID43_004588</name>
</gene>
<comment type="caution">
    <text evidence="1">The sequence shown here is derived from an EMBL/GenBank/DDBJ whole genome shotgun (WGS) entry which is preliminary data.</text>
</comment>
<evidence type="ECO:0000313" key="1">
    <source>
        <dbReference type="EMBL" id="MET3695023.1"/>
    </source>
</evidence>
<dbReference type="EMBL" id="JBEPMM010000021">
    <property type="protein sequence ID" value="MET3695023.1"/>
    <property type="molecule type" value="Genomic_DNA"/>
</dbReference>
<organism evidence="1 2">
    <name type="scientific">Methylobacterium goesingense</name>
    <dbReference type="NCBI Taxonomy" id="243690"/>
    <lineage>
        <taxon>Bacteria</taxon>
        <taxon>Pseudomonadati</taxon>
        <taxon>Pseudomonadota</taxon>
        <taxon>Alphaproteobacteria</taxon>
        <taxon>Hyphomicrobiales</taxon>
        <taxon>Methylobacteriaceae</taxon>
        <taxon>Methylobacterium</taxon>
    </lineage>
</organism>
<reference evidence="1 2" key="1">
    <citation type="submission" date="2024-06" db="EMBL/GenBank/DDBJ databases">
        <title>Genomic Encyclopedia of Type Strains, Phase IV (KMG-IV): sequencing the most valuable type-strain genomes for metagenomic binning, comparative biology and taxonomic classification.</title>
        <authorList>
            <person name="Goeker M."/>
        </authorList>
    </citation>
    <scope>NUCLEOTIDE SEQUENCE [LARGE SCALE GENOMIC DNA]</scope>
    <source>
        <strain evidence="1 2">DSM 21331</strain>
    </source>
</reference>
<evidence type="ECO:0000313" key="2">
    <source>
        <dbReference type="Proteomes" id="UP001549145"/>
    </source>
</evidence>
<dbReference type="RefSeq" id="WP_238280663.1">
    <property type="nucleotide sequence ID" value="NZ_BPQL01000094.1"/>
</dbReference>
<evidence type="ECO:0008006" key="3">
    <source>
        <dbReference type="Google" id="ProtNLM"/>
    </source>
</evidence>
<keyword evidence="2" id="KW-1185">Reference proteome</keyword>
<protein>
    <recommendedName>
        <fullName evidence="3">DUF1403 family protein</fullName>
    </recommendedName>
</protein>
<dbReference type="Proteomes" id="UP001549145">
    <property type="component" value="Unassembled WGS sequence"/>
</dbReference>
<proteinExistence type="predicted"/>